<evidence type="ECO:0000313" key="3">
    <source>
        <dbReference type="Proteomes" id="UP000094819"/>
    </source>
</evidence>
<keyword evidence="3" id="KW-1185">Reference proteome</keyword>
<gene>
    <name evidence="2" type="ORF">L198_07463</name>
</gene>
<dbReference type="RefSeq" id="XP_019028600.1">
    <property type="nucleotide sequence ID" value="XM_019179459.1"/>
</dbReference>
<dbReference type="EMBL" id="AWGH01000034">
    <property type="protein sequence ID" value="ODN85895.1"/>
    <property type="molecule type" value="Genomic_DNA"/>
</dbReference>
<feature type="compositionally biased region" description="Polar residues" evidence="1">
    <location>
        <begin position="22"/>
        <end position="46"/>
    </location>
</feature>
<dbReference type="OrthoDB" id="10389803at2759"/>
<dbReference type="GeneID" id="30196674"/>
<sequence>MSEDEQAFSNPPSPLYLDSSPIDDSQPSETSTNSGSRSPSTNSDSGSEVYAQEDLSKLEYHLSPESDIPLPDQLGAMTAHLNTVLHQHSDMSRKERRELILSKVESSLSRAGIEGLEVDLHWADSDDDGSGEDEDERRGRSPRRRGSFSLVEEEEE</sequence>
<feature type="compositionally biased region" description="Acidic residues" evidence="1">
    <location>
        <begin position="125"/>
        <end position="135"/>
    </location>
</feature>
<dbReference type="AlphaFoldDB" id="A0A1E3IBT3"/>
<evidence type="ECO:0000313" key="2">
    <source>
        <dbReference type="EMBL" id="ODN85895.1"/>
    </source>
</evidence>
<reference evidence="2 3" key="1">
    <citation type="submission" date="2016-06" db="EMBL/GenBank/DDBJ databases">
        <title>Evolution of pathogenesis and genome organization in the Tremellales.</title>
        <authorList>
            <person name="Cuomo C."/>
            <person name="Litvintseva A."/>
            <person name="Heitman J."/>
            <person name="Chen Y."/>
            <person name="Sun S."/>
            <person name="Springer D."/>
            <person name="Dromer F."/>
            <person name="Young S."/>
            <person name="Zeng Q."/>
            <person name="Chapman S."/>
            <person name="Gujja S."/>
            <person name="Saif S."/>
            <person name="Birren B."/>
        </authorList>
    </citation>
    <scope>NUCLEOTIDE SEQUENCE [LARGE SCALE GENOMIC DNA]</scope>
    <source>
        <strain evidence="2 3">CBS 7118</strain>
    </source>
</reference>
<feature type="region of interest" description="Disordered" evidence="1">
    <location>
        <begin position="1"/>
        <end position="73"/>
    </location>
</feature>
<comment type="caution">
    <text evidence="2">The sequence shown here is derived from an EMBL/GenBank/DDBJ whole genome shotgun (WGS) entry which is preliminary data.</text>
</comment>
<accession>A0A1E3IBT3</accession>
<feature type="region of interest" description="Disordered" evidence="1">
    <location>
        <begin position="114"/>
        <end position="156"/>
    </location>
</feature>
<protein>
    <submittedName>
        <fullName evidence="2">Uncharacterized protein</fullName>
    </submittedName>
</protein>
<organism evidence="2 3">
    <name type="scientific">Cryptococcus wingfieldii CBS 7118</name>
    <dbReference type="NCBI Taxonomy" id="1295528"/>
    <lineage>
        <taxon>Eukaryota</taxon>
        <taxon>Fungi</taxon>
        <taxon>Dikarya</taxon>
        <taxon>Basidiomycota</taxon>
        <taxon>Agaricomycotina</taxon>
        <taxon>Tremellomycetes</taxon>
        <taxon>Tremellales</taxon>
        <taxon>Cryptococcaceae</taxon>
        <taxon>Cryptococcus</taxon>
    </lineage>
</organism>
<proteinExistence type="predicted"/>
<evidence type="ECO:0000256" key="1">
    <source>
        <dbReference type="SAM" id="MobiDB-lite"/>
    </source>
</evidence>
<name>A0A1E3IBT3_9TREE</name>
<dbReference type="Proteomes" id="UP000094819">
    <property type="component" value="Unassembled WGS sequence"/>
</dbReference>
<feature type="compositionally biased region" description="Basic and acidic residues" evidence="1">
    <location>
        <begin position="54"/>
        <end position="64"/>
    </location>
</feature>